<gene>
    <name evidence="1" type="ORF">CO057_02055</name>
</gene>
<reference evidence="2" key="1">
    <citation type="submission" date="2017-09" db="EMBL/GenBank/DDBJ databases">
        <title>Depth-based differentiation of microbial function through sediment-hosted aquifers and enrichment of novel symbionts in the deep terrestrial subsurface.</title>
        <authorList>
            <person name="Probst A.J."/>
            <person name="Ladd B."/>
            <person name="Jarett J.K."/>
            <person name="Geller-Mcgrath D.E."/>
            <person name="Sieber C.M.K."/>
            <person name="Emerson J.B."/>
            <person name="Anantharaman K."/>
            <person name="Thomas B.C."/>
            <person name="Malmstrom R."/>
            <person name="Stieglmeier M."/>
            <person name="Klingl A."/>
            <person name="Woyke T."/>
            <person name="Ryan C.M."/>
            <person name="Banfield J.F."/>
        </authorList>
    </citation>
    <scope>NUCLEOTIDE SEQUENCE [LARGE SCALE GENOMIC DNA]</scope>
</reference>
<dbReference type="EMBL" id="PFSI01000032">
    <property type="protein sequence ID" value="PJC24570.1"/>
    <property type="molecule type" value="Genomic_DNA"/>
</dbReference>
<comment type="caution">
    <text evidence="1">The sequence shown here is derived from an EMBL/GenBank/DDBJ whole genome shotgun (WGS) entry which is preliminary data.</text>
</comment>
<dbReference type="Proteomes" id="UP000230251">
    <property type="component" value="Unassembled WGS sequence"/>
</dbReference>
<dbReference type="CDD" id="cd15482">
    <property type="entry name" value="Sialidase_non-viral"/>
    <property type="match status" value="1"/>
</dbReference>
<organism evidence="1 2">
    <name type="scientific">Candidatus Uhrbacteria bacterium CG_4_9_14_0_2_um_filter_41_50</name>
    <dbReference type="NCBI Taxonomy" id="1975031"/>
    <lineage>
        <taxon>Bacteria</taxon>
        <taxon>Candidatus Uhriibacteriota</taxon>
    </lineage>
</organism>
<evidence type="ECO:0000313" key="1">
    <source>
        <dbReference type="EMBL" id="PJC24570.1"/>
    </source>
</evidence>
<name>A0A2M8EPA1_9BACT</name>
<evidence type="ECO:0008006" key="3">
    <source>
        <dbReference type="Google" id="ProtNLM"/>
    </source>
</evidence>
<evidence type="ECO:0000313" key="2">
    <source>
        <dbReference type="Proteomes" id="UP000230251"/>
    </source>
</evidence>
<proteinExistence type="predicted"/>
<sequence>MKKIIVSTGIIVLIILVIKIISPARPLQFSIDPGIRIQSASNPIAYQIDGKLYLKYQVAGENKNAIAITENETDFSKSNLASNNFHTSITLPNGTYRTYYFDMTDKVLLSESSVDGKTYSLDEGVRYTPAVEDNGFMGVFTFFVDNDGGVVLLYNNSDLENPDEVVVRRAYSLPGDNGENFELENFDVLDFHDVPDVDDGFRDPDAIVLPNGNIRLIVMHEGSKIKAPLGQTGVLYSFISTDGGKSFELESNDLVSWDDFTEFEVRALNDPKIVQLADGRFRIYVAAMITQEDGSVEYSIVSLTSK</sequence>
<dbReference type="AlphaFoldDB" id="A0A2M8EPA1"/>
<protein>
    <recommendedName>
        <fullName evidence="3">Sialidase domain-containing protein</fullName>
    </recommendedName>
</protein>
<dbReference type="SUPFAM" id="SSF50939">
    <property type="entry name" value="Sialidases"/>
    <property type="match status" value="1"/>
</dbReference>
<dbReference type="Gene3D" id="2.120.10.10">
    <property type="match status" value="1"/>
</dbReference>
<dbReference type="InterPro" id="IPR036278">
    <property type="entry name" value="Sialidase_sf"/>
</dbReference>
<accession>A0A2M8EPA1</accession>